<comment type="caution">
    <text evidence="8">The sequence shown here is derived from an EMBL/GenBank/DDBJ whole genome shotgun (WGS) entry which is preliminary data.</text>
</comment>
<dbReference type="Pfam" id="PF05567">
    <property type="entry name" value="T4P_PilY1"/>
    <property type="match status" value="1"/>
</dbReference>
<name>A0A843SU98_9BURK</name>
<protein>
    <submittedName>
        <fullName evidence="8">Pilus assembly protein PilY</fullName>
    </submittedName>
</protein>
<evidence type="ECO:0000256" key="3">
    <source>
        <dbReference type="ARBA" id="ARBA00022558"/>
    </source>
</evidence>
<keyword evidence="5" id="KW-0106">Calcium</keyword>
<dbReference type="GO" id="GO:0009289">
    <property type="term" value="C:pilus"/>
    <property type="evidence" value="ECO:0007669"/>
    <property type="project" value="UniProtKB-SubCell"/>
</dbReference>
<gene>
    <name evidence="8" type="ORF">GEV01_29815</name>
</gene>
<proteinExistence type="inferred from homology"/>
<comment type="subcellular location">
    <subcellularLocation>
        <location evidence="1">Fimbrium</location>
    </subcellularLocation>
</comment>
<keyword evidence="3" id="KW-1029">Fimbrium biogenesis</keyword>
<dbReference type="EMBL" id="WHUF01000013">
    <property type="protein sequence ID" value="MQA23726.1"/>
    <property type="molecule type" value="Genomic_DNA"/>
</dbReference>
<evidence type="ECO:0000313" key="9">
    <source>
        <dbReference type="Proteomes" id="UP000444318"/>
    </source>
</evidence>
<dbReference type="InterPro" id="IPR008707">
    <property type="entry name" value="B-propeller_PilY1"/>
</dbReference>
<evidence type="ECO:0000313" key="8">
    <source>
        <dbReference type="EMBL" id="MQA23726.1"/>
    </source>
</evidence>
<evidence type="ECO:0000256" key="1">
    <source>
        <dbReference type="ARBA" id="ARBA00004561"/>
    </source>
</evidence>
<dbReference type="GO" id="GO:0046872">
    <property type="term" value="F:metal ion binding"/>
    <property type="evidence" value="ECO:0007669"/>
    <property type="project" value="UniProtKB-KW"/>
</dbReference>
<keyword evidence="4" id="KW-0479">Metal-binding</keyword>
<evidence type="ECO:0000256" key="6">
    <source>
        <dbReference type="ARBA" id="ARBA00023263"/>
    </source>
</evidence>
<evidence type="ECO:0000256" key="2">
    <source>
        <dbReference type="ARBA" id="ARBA00008387"/>
    </source>
</evidence>
<dbReference type="Proteomes" id="UP000444318">
    <property type="component" value="Unassembled WGS sequence"/>
</dbReference>
<dbReference type="Gene3D" id="2.130.10.10">
    <property type="entry name" value="YVTN repeat-like/Quinoprotein amine dehydrogenase"/>
    <property type="match status" value="1"/>
</dbReference>
<organism evidence="8 9">
    <name type="scientific">Rugamonas rivuli</name>
    <dbReference type="NCBI Taxonomy" id="2743358"/>
    <lineage>
        <taxon>Bacteria</taxon>
        <taxon>Pseudomonadati</taxon>
        <taxon>Pseudomonadota</taxon>
        <taxon>Betaproteobacteria</taxon>
        <taxon>Burkholderiales</taxon>
        <taxon>Oxalobacteraceae</taxon>
        <taxon>Telluria group</taxon>
        <taxon>Rugamonas</taxon>
    </lineage>
</organism>
<evidence type="ECO:0000256" key="5">
    <source>
        <dbReference type="ARBA" id="ARBA00022837"/>
    </source>
</evidence>
<evidence type="ECO:0000259" key="7">
    <source>
        <dbReference type="Pfam" id="PF05567"/>
    </source>
</evidence>
<dbReference type="SUPFAM" id="SSF50998">
    <property type="entry name" value="Quinoprotein alcohol dehydrogenase-like"/>
    <property type="match status" value="1"/>
</dbReference>
<evidence type="ECO:0000256" key="4">
    <source>
        <dbReference type="ARBA" id="ARBA00022723"/>
    </source>
</evidence>
<accession>A0A843SU98</accession>
<sequence length="725" mass="75867">MRVASDSPLPRHGRRWLRTAARMLSWMLIGSLLMLLPMLAVGVRAATPVLDLASEPLTAACRPPGGVRIAGASLLATAPAVASAASGGDLFGATLDAVDWGGHFERFALPAAGVALPPSAAALWDAGALLTGVAGRAPSPTPEARKVYTAVVQADGKLTGIPFSWLALSDGQRALLDLPPSSHAADGLGERRVAYLRGERGDEGTLFRRRTSVLGDSINSTPVLVGPPSGASRDADYLAFLERHKSRRPVIYLGANDGMLHAFDAGNGGELYAYVPDALISALNRLPDPGYVHRAYVDGPASSGDALIAGNWRTVLVSAMGGGAQGLFALDITDPEALDEHAVLWEFTDRDDPMMGNITTLPQVIKVRTSRGAGAATYRYFAVVSSGLNNYARDGHLSGAGKGALFLLALDKARDAPWRLNVNYFRMVTPISDPAMANGLSAPALIADRDGALNYAYAGDLQGNLWRFDFSSWPGAAAKALFIARDGDGNRQPIAQQPMVAYASGGGYLVLFGTGRLFDRSDLAAASFTTQSFYAIHDSLSVPMDVVSGRRQLTERMLAASGGDLLSIGGGTLEAGSKGWYVDFLQSARTGERSIGGGGLVGGAVVFNTLLPGADKCDASRSRSYVLQALSGLPGGLSAASVAPAAPIVGVLQPTYSAVPSLVQQSVSRGPPDPTGLVVVEKGYAVVNASARETAVVGSVKVRLRSGRLSWREVANWRELHEAVK</sequence>
<feature type="domain" description="PilY1 beta-propeller" evidence="7">
    <location>
        <begin position="214"/>
        <end position="539"/>
    </location>
</feature>
<dbReference type="AlphaFoldDB" id="A0A843SU98"/>
<reference evidence="8 9" key="1">
    <citation type="submission" date="2019-10" db="EMBL/GenBank/DDBJ databases">
        <title>Two novel species isolated from a subtropical stream in China.</title>
        <authorList>
            <person name="Lu H."/>
        </authorList>
    </citation>
    <scope>NUCLEOTIDE SEQUENCE [LARGE SCALE GENOMIC DNA]</scope>
    <source>
        <strain evidence="8 9">FT103W</strain>
    </source>
</reference>
<dbReference type="InterPro" id="IPR015943">
    <property type="entry name" value="WD40/YVTN_repeat-like_dom_sf"/>
</dbReference>
<comment type="similarity">
    <text evidence="2">Belongs to the PilY1 family.</text>
</comment>
<dbReference type="InterPro" id="IPR011047">
    <property type="entry name" value="Quinoprotein_ADH-like_sf"/>
</dbReference>
<keyword evidence="6" id="KW-0281">Fimbrium</keyword>
<keyword evidence="9" id="KW-1185">Reference proteome</keyword>